<sequence>MGHGSSVHSMKFNSIRSTSRRRSISGRRPSITHPPTKKSHDTEDSVLGPTYDKSDGGTTLVEVPSDFATSVLPTHTKLLLPLVQMGVDIQSHKMTGHGVFRGDAYRWLLVQLELKVSVAQDCIHSYVGHSQRLDLRGHPHLFIAADYVDFVCSRSVPALLDCVGHATWNMLTDVPTHAVRTTKVLDTAGKDICYVQVRIENGHRRNVPVVVNVLYKRTVTPHQVMVVFRTIHEDDLFPMPTQPLHIGLSGWMIFKQGVDSCSEQTLVRVQLQDAIAGPDRSAWLASVVQKWFQAQESSLRVQLLAK</sequence>
<dbReference type="VEuPathDB" id="FungiDB:H257_06400"/>
<name>W4GMM1_APHAT</name>
<dbReference type="OrthoDB" id="75313at2759"/>
<evidence type="ECO:0008006" key="3">
    <source>
        <dbReference type="Google" id="ProtNLM"/>
    </source>
</evidence>
<feature type="region of interest" description="Disordered" evidence="1">
    <location>
        <begin position="1"/>
        <end position="57"/>
    </location>
</feature>
<gene>
    <name evidence="2" type="ORF">H257_06400</name>
</gene>
<evidence type="ECO:0000256" key="1">
    <source>
        <dbReference type="SAM" id="MobiDB-lite"/>
    </source>
</evidence>
<evidence type="ECO:0000313" key="2">
    <source>
        <dbReference type="EMBL" id="ETV80955.1"/>
    </source>
</evidence>
<dbReference type="AlphaFoldDB" id="W4GMM1"/>
<dbReference type="GeneID" id="20808396"/>
<feature type="compositionally biased region" description="Polar residues" evidence="1">
    <location>
        <begin position="1"/>
        <end position="12"/>
    </location>
</feature>
<organism evidence="2">
    <name type="scientific">Aphanomyces astaci</name>
    <name type="common">Crayfish plague agent</name>
    <dbReference type="NCBI Taxonomy" id="112090"/>
    <lineage>
        <taxon>Eukaryota</taxon>
        <taxon>Sar</taxon>
        <taxon>Stramenopiles</taxon>
        <taxon>Oomycota</taxon>
        <taxon>Saprolegniomycetes</taxon>
        <taxon>Saprolegniales</taxon>
        <taxon>Verrucalvaceae</taxon>
        <taxon>Aphanomyces</taxon>
    </lineage>
</organism>
<reference evidence="2" key="1">
    <citation type="submission" date="2013-12" db="EMBL/GenBank/DDBJ databases">
        <title>The Genome Sequence of Aphanomyces astaci APO3.</title>
        <authorList>
            <consortium name="The Broad Institute Genomics Platform"/>
            <person name="Russ C."/>
            <person name="Tyler B."/>
            <person name="van West P."/>
            <person name="Dieguez-Uribeondo J."/>
            <person name="Young S.K."/>
            <person name="Zeng Q."/>
            <person name="Gargeya S."/>
            <person name="Fitzgerald M."/>
            <person name="Abouelleil A."/>
            <person name="Alvarado L."/>
            <person name="Chapman S.B."/>
            <person name="Gainer-Dewar J."/>
            <person name="Goldberg J."/>
            <person name="Griggs A."/>
            <person name="Gujja S."/>
            <person name="Hansen M."/>
            <person name="Howarth C."/>
            <person name="Imamovic A."/>
            <person name="Ireland A."/>
            <person name="Larimer J."/>
            <person name="McCowan C."/>
            <person name="Murphy C."/>
            <person name="Pearson M."/>
            <person name="Poon T.W."/>
            <person name="Priest M."/>
            <person name="Roberts A."/>
            <person name="Saif S."/>
            <person name="Shea T."/>
            <person name="Sykes S."/>
            <person name="Wortman J."/>
            <person name="Nusbaum C."/>
            <person name="Birren B."/>
        </authorList>
    </citation>
    <scope>NUCLEOTIDE SEQUENCE [LARGE SCALE GENOMIC DNA]</scope>
    <source>
        <strain evidence="2">APO3</strain>
    </source>
</reference>
<dbReference type="EMBL" id="KI913125">
    <property type="protein sequence ID" value="ETV80955.1"/>
    <property type="molecule type" value="Genomic_DNA"/>
</dbReference>
<accession>W4GMM1</accession>
<proteinExistence type="predicted"/>
<dbReference type="RefSeq" id="XP_009829902.1">
    <property type="nucleotide sequence ID" value="XM_009831600.1"/>
</dbReference>
<protein>
    <recommendedName>
        <fullName evidence="3">START domain-containing protein</fullName>
    </recommendedName>
</protein>